<accession>A0ABN2XN93</accession>
<dbReference type="Proteomes" id="UP001500751">
    <property type="component" value="Unassembled WGS sequence"/>
</dbReference>
<dbReference type="RefSeq" id="WP_344666536.1">
    <property type="nucleotide sequence ID" value="NZ_BAAAQN010000017.1"/>
</dbReference>
<evidence type="ECO:0000313" key="4">
    <source>
        <dbReference type="Proteomes" id="UP001500751"/>
    </source>
</evidence>
<sequence length="526" mass="52829">MSCPINPIDCISDAASSVASSAWDMVCKSFADAADQLLKAFAQAFAAMPNIDVTSPGVRNVYAISMGIAGFVAVLILLGQVVRTAITHDGTPVATALVGVGKTALSFMLILVFTNAALLASDNITQSIIKQSFGSIDAMSAKLGSLAAFGSAGGGVSMTLLLFVSVLALLATVVLWLELLIRNAALAVLVATSPISAVGQMSQATKEWWTKLCTACIQLIILKPVIALVFALGFNLSAGSKDIQGLLIGILVLLLAVFAWPVIGRLFTFASVQVGAAGGLGAMLGFAAGRTASAAGGSPTGIPPEQFARQSEARTMSAMSGRAGSAAAAGVPAMAGAGAGGAGAKAAAGAALGPMGIAAAGLSMAQKGVNALGGRMEQMAGHAGMYPTGPYSHPAGSAMPSAARSRPTPAPAARPAAEQPAPAVSQQPVATSAPETVPERHAAPPDMSAPQDRSTPPLPAAPEPATHNQAGQAPVVQPLTPPTPVEPISPRSDPPTAEFPAVRDVPPIPPARPPQAPDNDRHGEKK</sequence>
<feature type="region of interest" description="Disordered" evidence="1">
    <location>
        <begin position="385"/>
        <end position="526"/>
    </location>
</feature>
<keyword evidence="4" id="KW-1185">Reference proteome</keyword>
<organism evidence="3 4">
    <name type="scientific">Catenulispora yoronensis</name>
    <dbReference type="NCBI Taxonomy" id="450799"/>
    <lineage>
        <taxon>Bacteria</taxon>
        <taxon>Bacillati</taxon>
        <taxon>Actinomycetota</taxon>
        <taxon>Actinomycetes</taxon>
        <taxon>Catenulisporales</taxon>
        <taxon>Catenulisporaceae</taxon>
        <taxon>Catenulispora</taxon>
    </lineage>
</organism>
<keyword evidence="2" id="KW-0812">Transmembrane</keyword>
<gene>
    <name evidence="3" type="ORF">GCM10009839_33630</name>
</gene>
<proteinExistence type="predicted"/>
<feature type="compositionally biased region" description="Pro residues" evidence="1">
    <location>
        <begin position="506"/>
        <end position="516"/>
    </location>
</feature>
<evidence type="ECO:0008006" key="5">
    <source>
        <dbReference type="Google" id="ProtNLM"/>
    </source>
</evidence>
<feature type="compositionally biased region" description="Low complexity" evidence="1">
    <location>
        <begin position="394"/>
        <end position="423"/>
    </location>
</feature>
<keyword evidence="2" id="KW-1133">Transmembrane helix</keyword>
<feature type="compositionally biased region" description="Polar residues" evidence="1">
    <location>
        <begin position="424"/>
        <end position="434"/>
    </location>
</feature>
<feature type="transmembrane region" description="Helical" evidence="2">
    <location>
        <begin position="61"/>
        <end position="81"/>
    </location>
</feature>
<evidence type="ECO:0000313" key="3">
    <source>
        <dbReference type="EMBL" id="GAA2031038.1"/>
    </source>
</evidence>
<evidence type="ECO:0000256" key="1">
    <source>
        <dbReference type="SAM" id="MobiDB-lite"/>
    </source>
</evidence>
<feature type="transmembrane region" description="Helical" evidence="2">
    <location>
        <begin position="156"/>
        <end position="177"/>
    </location>
</feature>
<comment type="caution">
    <text evidence="3">The sequence shown here is derived from an EMBL/GenBank/DDBJ whole genome shotgun (WGS) entry which is preliminary data.</text>
</comment>
<evidence type="ECO:0000256" key="2">
    <source>
        <dbReference type="SAM" id="Phobius"/>
    </source>
</evidence>
<feature type="transmembrane region" description="Helical" evidence="2">
    <location>
        <begin position="184"/>
        <end position="202"/>
    </location>
</feature>
<feature type="transmembrane region" description="Helical" evidence="2">
    <location>
        <begin position="246"/>
        <end position="263"/>
    </location>
</feature>
<protein>
    <recommendedName>
        <fullName evidence="5">TrbL/VirB6 plasmid conjugal transfer protein</fullName>
    </recommendedName>
</protein>
<dbReference type="EMBL" id="BAAAQN010000017">
    <property type="protein sequence ID" value="GAA2031038.1"/>
    <property type="molecule type" value="Genomic_DNA"/>
</dbReference>
<feature type="transmembrane region" description="Helical" evidence="2">
    <location>
        <begin position="208"/>
        <end position="234"/>
    </location>
</feature>
<keyword evidence="2" id="KW-0472">Membrane</keyword>
<reference evidence="3 4" key="1">
    <citation type="journal article" date="2019" name="Int. J. Syst. Evol. Microbiol.">
        <title>The Global Catalogue of Microorganisms (GCM) 10K type strain sequencing project: providing services to taxonomists for standard genome sequencing and annotation.</title>
        <authorList>
            <consortium name="The Broad Institute Genomics Platform"/>
            <consortium name="The Broad Institute Genome Sequencing Center for Infectious Disease"/>
            <person name="Wu L."/>
            <person name="Ma J."/>
        </authorList>
    </citation>
    <scope>NUCLEOTIDE SEQUENCE [LARGE SCALE GENOMIC DNA]</scope>
    <source>
        <strain evidence="3 4">JCM 16014</strain>
    </source>
</reference>
<name>A0ABN2XN93_9ACTN</name>
<feature type="transmembrane region" description="Helical" evidence="2">
    <location>
        <begin position="93"/>
        <end position="113"/>
    </location>
</feature>